<dbReference type="STRING" id="570521.SAMN04488508_104176"/>
<dbReference type="InterPro" id="IPR005913">
    <property type="entry name" value="dTDP_dehydrorham_reduct"/>
</dbReference>
<comment type="catalytic activity">
    <reaction evidence="5">
        <text>dTDP-beta-L-rhamnose + NADP(+) = dTDP-4-dehydro-beta-L-rhamnose + NADPH + H(+)</text>
        <dbReference type="Rhea" id="RHEA:21796"/>
        <dbReference type="ChEBI" id="CHEBI:15378"/>
        <dbReference type="ChEBI" id="CHEBI:57510"/>
        <dbReference type="ChEBI" id="CHEBI:57783"/>
        <dbReference type="ChEBI" id="CHEBI:58349"/>
        <dbReference type="ChEBI" id="CHEBI:62830"/>
        <dbReference type="EC" id="1.1.1.133"/>
    </reaction>
</comment>
<proteinExistence type="inferred from homology"/>
<keyword evidence="6" id="KW-0560">Oxidoreductase</keyword>
<dbReference type="EMBL" id="FQYP01000004">
    <property type="protein sequence ID" value="SHI94703.1"/>
    <property type="molecule type" value="Genomic_DNA"/>
</dbReference>
<sequence length="289" mass="33216">MNYNSERKNVLITGSKSQLAQCLFDIKDQYPDFDFDFTSSEELDISNTKEIEDYFDKVSYDIVINCAAYTNVELAEKESKKAFMVNAIGVKNIAEACKKNDATLIHISTDYVFDGKKETPYTEEDLPNPINEYGKSKLEGEKEILKILDKYFIIRTSWLYSKYGHNFFKTILRKSRTEKQLTITASETGTPTNAHDLAKFILEIVSSNSSDYGLYHYSNLGEATWHDFAEEILRASGKLSEIKLEKTDNYPTFAVRPKYGVLSKEKTIKVLKNTILHWKDSLRNLHSIN</sequence>
<dbReference type="OrthoDB" id="9803892at2"/>
<evidence type="ECO:0000256" key="4">
    <source>
        <dbReference type="ARBA" id="ARBA00017099"/>
    </source>
</evidence>
<comment type="pathway">
    <text evidence="1 6">Carbohydrate biosynthesis; dTDP-L-rhamnose biosynthesis.</text>
</comment>
<dbReference type="NCBIfam" id="TIGR01214">
    <property type="entry name" value="rmlD"/>
    <property type="match status" value="1"/>
</dbReference>
<name>A0A1M6FAK2_9FLAO</name>
<dbReference type="InterPro" id="IPR036291">
    <property type="entry name" value="NAD(P)-bd_dom_sf"/>
</dbReference>
<dbReference type="FunFam" id="3.40.50.720:FF:000159">
    <property type="entry name" value="dTDP-4-dehydrorhamnose reductase"/>
    <property type="match status" value="1"/>
</dbReference>
<dbReference type="GO" id="GO:0005829">
    <property type="term" value="C:cytosol"/>
    <property type="evidence" value="ECO:0007669"/>
    <property type="project" value="TreeGrafter"/>
</dbReference>
<evidence type="ECO:0000313" key="9">
    <source>
        <dbReference type="Proteomes" id="UP000184432"/>
    </source>
</evidence>
<dbReference type="SUPFAM" id="SSF51735">
    <property type="entry name" value="NAD(P)-binding Rossmann-fold domains"/>
    <property type="match status" value="1"/>
</dbReference>
<comment type="function">
    <text evidence="6">Catalyzes the reduction of dTDP-6-deoxy-L-lyxo-4-hexulose to yield dTDP-L-rhamnose.</text>
</comment>
<evidence type="ECO:0000256" key="2">
    <source>
        <dbReference type="ARBA" id="ARBA00010944"/>
    </source>
</evidence>
<dbReference type="Gene3D" id="3.90.25.10">
    <property type="entry name" value="UDP-galactose 4-epimerase, domain 1"/>
    <property type="match status" value="1"/>
</dbReference>
<dbReference type="EC" id="1.1.1.133" evidence="3 6"/>
<evidence type="ECO:0000256" key="1">
    <source>
        <dbReference type="ARBA" id="ARBA00004781"/>
    </source>
</evidence>
<dbReference type="PANTHER" id="PTHR10491:SF4">
    <property type="entry name" value="METHIONINE ADENOSYLTRANSFERASE 2 SUBUNIT BETA"/>
    <property type="match status" value="1"/>
</dbReference>
<reference evidence="9" key="1">
    <citation type="submission" date="2016-11" db="EMBL/GenBank/DDBJ databases">
        <authorList>
            <person name="Varghese N."/>
            <person name="Submissions S."/>
        </authorList>
    </citation>
    <scope>NUCLEOTIDE SEQUENCE [LARGE SCALE GENOMIC DNA]</scope>
    <source>
        <strain evidence="9">DSM 22623</strain>
    </source>
</reference>
<dbReference type="Gene3D" id="3.40.50.720">
    <property type="entry name" value="NAD(P)-binding Rossmann-like Domain"/>
    <property type="match status" value="1"/>
</dbReference>
<dbReference type="Proteomes" id="UP000184432">
    <property type="component" value="Unassembled WGS sequence"/>
</dbReference>
<evidence type="ECO:0000256" key="5">
    <source>
        <dbReference type="ARBA" id="ARBA00048200"/>
    </source>
</evidence>
<dbReference type="UniPathway" id="UPA00124"/>
<dbReference type="GO" id="GO:0008831">
    <property type="term" value="F:dTDP-4-dehydrorhamnose reductase activity"/>
    <property type="evidence" value="ECO:0007669"/>
    <property type="project" value="UniProtKB-EC"/>
</dbReference>
<dbReference type="InterPro" id="IPR029903">
    <property type="entry name" value="RmlD-like-bd"/>
</dbReference>
<comment type="similarity">
    <text evidence="2 6">Belongs to the dTDP-4-dehydrorhamnose reductase family.</text>
</comment>
<organism evidence="8 9">
    <name type="scientific">Aquimarina spongiae</name>
    <dbReference type="NCBI Taxonomy" id="570521"/>
    <lineage>
        <taxon>Bacteria</taxon>
        <taxon>Pseudomonadati</taxon>
        <taxon>Bacteroidota</taxon>
        <taxon>Flavobacteriia</taxon>
        <taxon>Flavobacteriales</taxon>
        <taxon>Flavobacteriaceae</taxon>
        <taxon>Aquimarina</taxon>
    </lineage>
</organism>
<keyword evidence="9" id="KW-1185">Reference proteome</keyword>
<dbReference type="CDD" id="cd05254">
    <property type="entry name" value="dTDP_HR_like_SDR_e"/>
    <property type="match status" value="1"/>
</dbReference>
<feature type="domain" description="RmlD-like substrate binding" evidence="7">
    <location>
        <begin position="9"/>
        <end position="284"/>
    </location>
</feature>
<evidence type="ECO:0000256" key="6">
    <source>
        <dbReference type="RuleBase" id="RU364082"/>
    </source>
</evidence>
<dbReference type="AlphaFoldDB" id="A0A1M6FAK2"/>
<dbReference type="PANTHER" id="PTHR10491">
    <property type="entry name" value="DTDP-4-DEHYDRORHAMNOSE REDUCTASE"/>
    <property type="match status" value="1"/>
</dbReference>
<evidence type="ECO:0000259" key="7">
    <source>
        <dbReference type="Pfam" id="PF04321"/>
    </source>
</evidence>
<protein>
    <recommendedName>
        <fullName evidence="4 6">dTDP-4-dehydrorhamnose reductase</fullName>
        <ecNumber evidence="3 6">1.1.1.133</ecNumber>
    </recommendedName>
</protein>
<accession>A0A1M6FAK2</accession>
<evidence type="ECO:0000256" key="3">
    <source>
        <dbReference type="ARBA" id="ARBA00012929"/>
    </source>
</evidence>
<dbReference type="GO" id="GO:0019305">
    <property type="term" value="P:dTDP-rhamnose biosynthetic process"/>
    <property type="evidence" value="ECO:0007669"/>
    <property type="project" value="UniProtKB-UniPathway"/>
</dbReference>
<dbReference type="Pfam" id="PF04321">
    <property type="entry name" value="RmlD_sub_bind"/>
    <property type="match status" value="1"/>
</dbReference>
<dbReference type="RefSeq" id="WP_073316003.1">
    <property type="nucleotide sequence ID" value="NZ_FQYP01000004.1"/>
</dbReference>
<evidence type="ECO:0000313" key="8">
    <source>
        <dbReference type="EMBL" id="SHI94703.1"/>
    </source>
</evidence>
<gene>
    <name evidence="8" type="ORF">SAMN04488508_104176</name>
</gene>
<keyword evidence="6" id="KW-0521">NADP</keyword>